<proteinExistence type="predicted"/>
<protein>
    <submittedName>
        <fullName evidence="2">Uncharacterized protein LOC105361662</fullName>
    </submittedName>
</protein>
<dbReference type="KEGG" id="csol:105361662"/>
<dbReference type="GeneID" id="105361662"/>
<keyword evidence="1" id="KW-1185">Reference proteome</keyword>
<reference evidence="2" key="1">
    <citation type="submission" date="2025-08" db="UniProtKB">
        <authorList>
            <consortium name="RefSeq"/>
        </authorList>
    </citation>
    <scope>IDENTIFICATION</scope>
</reference>
<evidence type="ECO:0000313" key="1">
    <source>
        <dbReference type="Proteomes" id="UP000695007"/>
    </source>
</evidence>
<accession>A0AAJ6YFQ5</accession>
<organism evidence="1 2">
    <name type="scientific">Ceratosolen solmsi marchali</name>
    <dbReference type="NCBI Taxonomy" id="326594"/>
    <lineage>
        <taxon>Eukaryota</taxon>
        <taxon>Metazoa</taxon>
        <taxon>Ecdysozoa</taxon>
        <taxon>Arthropoda</taxon>
        <taxon>Hexapoda</taxon>
        <taxon>Insecta</taxon>
        <taxon>Pterygota</taxon>
        <taxon>Neoptera</taxon>
        <taxon>Endopterygota</taxon>
        <taxon>Hymenoptera</taxon>
        <taxon>Apocrita</taxon>
        <taxon>Proctotrupomorpha</taxon>
        <taxon>Chalcidoidea</taxon>
        <taxon>Agaonidae</taxon>
        <taxon>Agaoninae</taxon>
        <taxon>Ceratosolen</taxon>
    </lineage>
</organism>
<gene>
    <name evidence="2" type="primary">LOC105361662</name>
</gene>
<name>A0AAJ6YFQ5_9HYME</name>
<dbReference type="AlphaFoldDB" id="A0AAJ6YFQ5"/>
<sequence length="148" mass="17469">MKNDFTKPSDDLSNLTKIMHKKLVQNDVNIRYELLEAEKKLLSQIKQTRELERTLRDVKEIVVQDRNYFQNKILNNCSSIIRKRTTFFGNSGSFTYSDMERNSFTTELEVIKDSTNTQWTGLEKYVNELKDIHSKEASKINYSKIISY</sequence>
<dbReference type="Proteomes" id="UP000695007">
    <property type="component" value="Unplaced"/>
</dbReference>
<evidence type="ECO:0000313" key="2">
    <source>
        <dbReference type="RefSeq" id="XP_011497214.1"/>
    </source>
</evidence>
<dbReference type="RefSeq" id="XP_011497214.1">
    <property type="nucleotide sequence ID" value="XM_011498912.1"/>
</dbReference>